<gene>
    <name evidence="2" type="ORF">C7R54_21640</name>
</gene>
<dbReference type="Gene3D" id="1.20.120.520">
    <property type="entry name" value="nmb1532 protein domain like"/>
    <property type="match status" value="1"/>
</dbReference>
<dbReference type="PANTHER" id="PTHR35585:SF1">
    <property type="entry name" value="HHE DOMAIN PROTEIN (AFU_ORTHOLOGUE AFUA_4G00730)"/>
    <property type="match status" value="1"/>
</dbReference>
<protein>
    <submittedName>
        <fullName evidence="2">Hemerythrin</fullName>
    </submittedName>
</protein>
<keyword evidence="3" id="KW-1185">Reference proteome</keyword>
<evidence type="ECO:0000313" key="3">
    <source>
        <dbReference type="Proteomes" id="UP000290849"/>
    </source>
</evidence>
<dbReference type="InterPro" id="IPR012312">
    <property type="entry name" value="Hemerythrin-like"/>
</dbReference>
<sequence length="161" mass="18327">MFMDKAEIPLAQRDALGLMLDDHCKIKHLFKAFSREKDAEAREAIAHEACLTLTLIGQIEEELFYPYVRMRNEAAFGHLIDKALVEHSCIRGLIAQIQGMTSEDRLFHAKVTVLGELASHHVSGEEGELYPKLMVMNEDLRDIGARMRQRKDEITIEAHIA</sequence>
<name>A0A4Q1HGA8_9BURK</name>
<evidence type="ECO:0000259" key="1">
    <source>
        <dbReference type="Pfam" id="PF01814"/>
    </source>
</evidence>
<dbReference type="AlphaFoldDB" id="A0A4Q1HGA8"/>
<evidence type="ECO:0000313" key="2">
    <source>
        <dbReference type="EMBL" id="RXN85117.1"/>
    </source>
</evidence>
<dbReference type="EMBL" id="PYAL01000007">
    <property type="protein sequence ID" value="RXN85117.1"/>
    <property type="molecule type" value="Genomic_DNA"/>
</dbReference>
<comment type="caution">
    <text evidence="2">The sequence shown here is derived from an EMBL/GenBank/DDBJ whole genome shotgun (WGS) entry which is preliminary data.</text>
</comment>
<feature type="domain" description="Hemerythrin-like" evidence="1">
    <location>
        <begin position="17"/>
        <end position="133"/>
    </location>
</feature>
<dbReference type="Proteomes" id="UP000290849">
    <property type="component" value="Unassembled WGS sequence"/>
</dbReference>
<accession>A0A4Q1HGA8</accession>
<organism evidence="2 3">
    <name type="scientific">Achromobacter aloeverae</name>
    <dbReference type="NCBI Taxonomy" id="1750518"/>
    <lineage>
        <taxon>Bacteria</taxon>
        <taxon>Pseudomonadati</taxon>
        <taxon>Pseudomonadota</taxon>
        <taxon>Betaproteobacteria</taxon>
        <taxon>Burkholderiales</taxon>
        <taxon>Alcaligenaceae</taxon>
        <taxon>Achromobacter</taxon>
    </lineage>
</organism>
<dbReference type="PANTHER" id="PTHR35585">
    <property type="entry name" value="HHE DOMAIN PROTEIN (AFU_ORTHOLOGUE AFUA_4G00730)"/>
    <property type="match status" value="1"/>
</dbReference>
<dbReference type="Pfam" id="PF01814">
    <property type="entry name" value="Hemerythrin"/>
    <property type="match status" value="1"/>
</dbReference>
<proteinExistence type="predicted"/>
<reference evidence="2 3" key="1">
    <citation type="journal article" date="2017" name="Int. J. Syst. Evol. Microbiol.">
        <title>Achromobacter aloeverae sp. nov., isolated from the root of Aloe vera (L.) Burm.f.</title>
        <authorList>
            <person name="Kuncharoen N."/>
            <person name="Muramatsu Y."/>
            <person name="Shibata C."/>
            <person name="Kamakura Y."/>
            <person name="Nakagawa Y."/>
            <person name="Tanasupawat S."/>
        </authorList>
    </citation>
    <scope>NUCLEOTIDE SEQUENCE [LARGE SCALE GENOMIC DNA]</scope>
    <source>
        <strain evidence="2 3">AVA-1</strain>
    </source>
</reference>